<dbReference type="RefSeq" id="WP_118865138.1">
    <property type="nucleotide sequence ID" value="NZ_QWLV01000009.1"/>
</dbReference>
<accession>A0A396RMZ2</accession>
<name>A0A396RMZ2_9SPHN</name>
<comment type="caution">
    <text evidence="1">The sequence shown here is derived from an EMBL/GenBank/DDBJ whole genome shotgun (WGS) entry which is preliminary data.</text>
</comment>
<dbReference type="OrthoDB" id="9429719at2"/>
<evidence type="ECO:0000313" key="2">
    <source>
        <dbReference type="Proteomes" id="UP000266693"/>
    </source>
</evidence>
<keyword evidence="2" id="KW-1185">Reference proteome</keyword>
<gene>
    <name evidence="1" type="ORF">D1610_15720</name>
</gene>
<organism evidence="1 2">
    <name type="scientific">Sphingomonas gilva</name>
    <dbReference type="NCBI Taxonomy" id="2305907"/>
    <lineage>
        <taxon>Bacteria</taxon>
        <taxon>Pseudomonadati</taxon>
        <taxon>Pseudomonadota</taxon>
        <taxon>Alphaproteobacteria</taxon>
        <taxon>Sphingomonadales</taxon>
        <taxon>Sphingomonadaceae</taxon>
        <taxon>Sphingomonas</taxon>
    </lineage>
</organism>
<proteinExistence type="predicted"/>
<evidence type="ECO:0000313" key="1">
    <source>
        <dbReference type="EMBL" id="RHW16532.1"/>
    </source>
</evidence>
<reference evidence="1 2" key="1">
    <citation type="submission" date="2018-08" db="EMBL/GenBank/DDBJ databases">
        <title>The multiple taxonomic identification of Sphingomonas gilva.</title>
        <authorList>
            <person name="Zhu D."/>
            <person name="Zheng S."/>
        </authorList>
    </citation>
    <scope>NUCLEOTIDE SEQUENCE [LARGE SCALE GENOMIC DNA]</scope>
    <source>
        <strain evidence="1 2">ZDH117</strain>
    </source>
</reference>
<dbReference type="Proteomes" id="UP000266693">
    <property type="component" value="Unassembled WGS sequence"/>
</dbReference>
<protein>
    <submittedName>
        <fullName evidence="1">Uncharacterized protein</fullName>
    </submittedName>
</protein>
<dbReference type="AlphaFoldDB" id="A0A396RMZ2"/>
<sequence>MNYLTYGAGRCRACGLRGASHQIQESQQSRFHAMRFVAEMAAQPMMMPAGGFIMTDPNAHKFMVGVLCASGQTLVACSGNHDNFAPMIAAAARFGYTVAQYQAPPYRARGGGALTLAEVQGTHAGGHAPQPGRCAAPKLINEAIARNLHLNGAWRNWAMTETYYQPSTARRTHELYNVPPPYTHGLSADHCATCANLVWCRC</sequence>
<dbReference type="EMBL" id="QWLV01000009">
    <property type="protein sequence ID" value="RHW16532.1"/>
    <property type="molecule type" value="Genomic_DNA"/>
</dbReference>